<gene>
    <name evidence="7" type="ORF">MtrunA17_Chr2g0325351</name>
</gene>
<dbReference type="SUPFAM" id="SSF57997">
    <property type="entry name" value="Tropomyosin"/>
    <property type="match status" value="1"/>
</dbReference>
<keyword evidence="3 5" id="KW-0221">Differentiation</keyword>
<keyword evidence="2 5" id="KW-0217">Developmental protein</keyword>
<keyword evidence="6" id="KW-0175">Coiled coil</keyword>
<dbReference type="Pfam" id="PF07899">
    <property type="entry name" value="Frigida"/>
    <property type="match status" value="1"/>
</dbReference>
<comment type="caution">
    <text evidence="7">The sequence shown here is derived from an EMBL/GenBank/DDBJ whole genome shotgun (WGS) entry which is preliminary data.</text>
</comment>
<evidence type="ECO:0000256" key="3">
    <source>
        <dbReference type="ARBA" id="ARBA00022782"/>
    </source>
</evidence>
<dbReference type="AlphaFoldDB" id="A0A396JL62"/>
<sequence length="689" mass="80277">MMGNEAFDKLKFCGDDDISLSQRFSQKSLRTCITKCDDYVKKRNTTLPVKRLLNQTDSLLISVKKSKVSPYHDHNEDGDEDDILLSDLIKRPGKSTHKSFSSLKKDLAMLEKLFEECKRKVQVDEKRFQSLKRDIGHCKRKRKVEEKRLQSIKRYVEECCKELENKKTQVSCVRRIDEAHEKMQGKIEECIKDFVVKEGKLYLMDDLIGERKQELKTKEIELNQVNGNISKEKQYKKRVKELESREKHLEGRVKDLESREKQLEGQEKEFEDQLKMLMNELVSKKMLFERQLKNLETKEKQFEEQKKEFQSKQEEFKGQVEELESNEEEFKGRVKELSLKKKQFERQVESFESKEKQFEGRWKELELKENKFKVQVKEFKLKEKQFGGQVKDPKLKLKKFDLRPTKLGSRKKYIEETQSVASLMDYQLSHTTGETSLQLDTTKKTDEVVSLYNDILANLLDSSDPSRLVLDMIQNPTIQLCKKGDNAVIIADYHIYSLEQLMKISPHIKPCVREEALKLAFDLKSNMSENTKNSLVVLGFLLLLSIYGLVTSFGEDEVLELFASVAQHKIAIELFETLGFANKVSGFVKNLIRKKQFVGAVRFSYAYNLADNNQLVDLLREFVQNAKLICESSCKKINSIEIKDKARDQEIANLGTALLCISECNLESEVLLIKEIDYRILELKGHKGN</sequence>
<dbReference type="GO" id="GO:0030154">
    <property type="term" value="P:cell differentiation"/>
    <property type="evidence" value="ECO:0007669"/>
    <property type="project" value="UniProtKB-KW"/>
</dbReference>
<dbReference type="EMBL" id="PSQE01000002">
    <property type="protein sequence ID" value="RHN75817.1"/>
    <property type="molecule type" value="Genomic_DNA"/>
</dbReference>
<evidence type="ECO:0000313" key="8">
    <source>
        <dbReference type="Proteomes" id="UP000265566"/>
    </source>
</evidence>
<dbReference type="PANTHER" id="PTHR31791">
    <property type="entry name" value="FRIGIDA-LIKE PROTEIN 3-RELATED"/>
    <property type="match status" value="1"/>
</dbReference>
<dbReference type="OrthoDB" id="343216at2759"/>
<dbReference type="GO" id="GO:0009908">
    <property type="term" value="P:flower development"/>
    <property type="evidence" value="ECO:0007669"/>
    <property type="project" value="UniProtKB-KW"/>
</dbReference>
<feature type="coiled-coil region" evidence="6">
    <location>
        <begin position="232"/>
        <end position="361"/>
    </location>
</feature>
<protein>
    <recommendedName>
        <fullName evidence="5">FRIGIDA-like protein</fullName>
    </recommendedName>
</protein>
<proteinExistence type="inferred from homology"/>
<comment type="similarity">
    <text evidence="1 5">Belongs to the Frigida family.</text>
</comment>
<evidence type="ECO:0000256" key="5">
    <source>
        <dbReference type="RuleBase" id="RU364012"/>
    </source>
</evidence>
<name>A0A396JL62_MEDTR</name>
<dbReference type="PANTHER" id="PTHR31791:SF37">
    <property type="entry name" value="A_TM021B04.7 PROTEIN"/>
    <property type="match status" value="1"/>
</dbReference>
<organism evidence="7 8">
    <name type="scientific">Medicago truncatula</name>
    <name type="common">Barrel medic</name>
    <name type="synonym">Medicago tribuloides</name>
    <dbReference type="NCBI Taxonomy" id="3880"/>
    <lineage>
        <taxon>Eukaryota</taxon>
        <taxon>Viridiplantae</taxon>
        <taxon>Streptophyta</taxon>
        <taxon>Embryophyta</taxon>
        <taxon>Tracheophyta</taxon>
        <taxon>Spermatophyta</taxon>
        <taxon>Magnoliopsida</taxon>
        <taxon>eudicotyledons</taxon>
        <taxon>Gunneridae</taxon>
        <taxon>Pentapetalae</taxon>
        <taxon>rosids</taxon>
        <taxon>fabids</taxon>
        <taxon>Fabales</taxon>
        <taxon>Fabaceae</taxon>
        <taxon>Papilionoideae</taxon>
        <taxon>50 kb inversion clade</taxon>
        <taxon>NPAAA clade</taxon>
        <taxon>Hologalegina</taxon>
        <taxon>IRL clade</taxon>
        <taxon>Trifolieae</taxon>
        <taxon>Medicago</taxon>
    </lineage>
</organism>
<evidence type="ECO:0000313" key="7">
    <source>
        <dbReference type="EMBL" id="RHN75817.1"/>
    </source>
</evidence>
<evidence type="ECO:0000256" key="1">
    <source>
        <dbReference type="ARBA" id="ARBA00008956"/>
    </source>
</evidence>
<reference evidence="8" key="1">
    <citation type="journal article" date="2018" name="Nat. Plants">
        <title>Whole-genome landscape of Medicago truncatula symbiotic genes.</title>
        <authorList>
            <person name="Pecrix Y."/>
            <person name="Staton S.E."/>
            <person name="Sallet E."/>
            <person name="Lelandais-Briere C."/>
            <person name="Moreau S."/>
            <person name="Carrere S."/>
            <person name="Blein T."/>
            <person name="Jardinaud M.F."/>
            <person name="Latrasse D."/>
            <person name="Zouine M."/>
            <person name="Zahm M."/>
            <person name="Kreplak J."/>
            <person name="Mayjonade B."/>
            <person name="Satge C."/>
            <person name="Perez M."/>
            <person name="Cauet S."/>
            <person name="Marande W."/>
            <person name="Chantry-Darmon C."/>
            <person name="Lopez-Roques C."/>
            <person name="Bouchez O."/>
            <person name="Berard A."/>
            <person name="Debelle F."/>
            <person name="Munos S."/>
            <person name="Bendahmane A."/>
            <person name="Berges H."/>
            <person name="Niebel A."/>
            <person name="Buitink J."/>
            <person name="Frugier F."/>
            <person name="Benhamed M."/>
            <person name="Crespi M."/>
            <person name="Gouzy J."/>
            <person name="Gamas P."/>
        </authorList>
    </citation>
    <scope>NUCLEOTIDE SEQUENCE [LARGE SCALE GENOMIC DNA]</scope>
    <source>
        <strain evidence="8">cv. Jemalong A17</strain>
    </source>
</reference>
<accession>A0A396JL62</accession>
<evidence type="ECO:0000256" key="4">
    <source>
        <dbReference type="ARBA" id="ARBA00023089"/>
    </source>
</evidence>
<keyword evidence="4 5" id="KW-0287">Flowering</keyword>
<dbReference type="Gramene" id="rna12070">
    <property type="protein sequence ID" value="RHN75817.1"/>
    <property type="gene ID" value="gene12070"/>
</dbReference>
<dbReference type="Proteomes" id="UP000265566">
    <property type="component" value="Chromosome 2"/>
</dbReference>
<evidence type="ECO:0000256" key="6">
    <source>
        <dbReference type="SAM" id="Coils"/>
    </source>
</evidence>
<evidence type="ECO:0000256" key="2">
    <source>
        <dbReference type="ARBA" id="ARBA00022473"/>
    </source>
</evidence>
<dbReference type="InterPro" id="IPR012474">
    <property type="entry name" value="Frigida"/>
</dbReference>